<proteinExistence type="inferred from homology"/>
<dbReference type="Proteomes" id="UP000195105">
    <property type="component" value="Unassembled WGS sequence"/>
</dbReference>
<reference evidence="3 4" key="1">
    <citation type="submission" date="2017-05" db="EMBL/GenBank/DDBJ databases">
        <title>Biotechnological potential of actinobacteria isolated from South African environments.</title>
        <authorList>
            <person name="Le Roes-Hill M."/>
            <person name="Prins A."/>
            <person name="Durrell K.A."/>
        </authorList>
    </citation>
    <scope>NUCLEOTIDE SEQUENCE [LARGE SCALE GENOMIC DNA]</scope>
    <source>
        <strain evidence="3 4">HMC13</strain>
    </source>
</reference>
<dbReference type="Gene3D" id="3.30.530.20">
    <property type="match status" value="1"/>
</dbReference>
<comment type="caution">
    <text evidence="3">The sequence shown here is derived from an EMBL/GenBank/DDBJ whole genome shotgun (WGS) entry which is preliminary data.</text>
</comment>
<dbReference type="InterPro" id="IPR036034">
    <property type="entry name" value="PDZ_sf"/>
</dbReference>
<gene>
    <name evidence="3" type="ORF">CA983_08345</name>
</gene>
<keyword evidence="4" id="KW-1185">Reference proteome</keyword>
<dbReference type="SUPFAM" id="SSF50156">
    <property type="entry name" value="PDZ domain-like"/>
    <property type="match status" value="1"/>
</dbReference>
<dbReference type="SMART" id="SM00228">
    <property type="entry name" value="PDZ"/>
    <property type="match status" value="1"/>
</dbReference>
<feature type="domain" description="PDZ" evidence="2">
    <location>
        <begin position="152"/>
        <end position="206"/>
    </location>
</feature>
<dbReference type="Pfam" id="PF08327">
    <property type="entry name" value="AHSA1"/>
    <property type="match status" value="1"/>
</dbReference>
<evidence type="ECO:0000313" key="4">
    <source>
        <dbReference type="Proteomes" id="UP000195105"/>
    </source>
</evidence>
<accession>A0A243S7R1</accession>
<comment type="similarity">
    <text evidence="1">Belongs to the AHA1 family.</text>
</comment>
<protein>
    <recommendedName>
        <fullName evidence="2">PDZ domain-containing protein</fullName>
    </recommendedName>
</protein>
<dbReference type="Pfam" id="PF17820">
    <property type="entry name" value="PDZ_6"/>
    <property type="match status" value="1"/>
</dbReference>
<dbReference type="InterPro" id="IPR023393">
    <property type="entry name" value="START-like_dom_sf"/>
</dbReference>
<evidence type="ECO:0000259" key="2">
    <source>
        <dbReference type="PROSITE" id="PS50106"/>
    </source>
</evidence>
<dbReference type="InterPro" id="IPR041489">
    <property type="entry name" value="PDZ_6"/>
</dbReference>
<dbReference type="InterPro" id="IPR013538">
    <property type="entry name" value="ASHA1/2-like_C"/>
</dbReference>
<sequence>MTHRERDMLETSTEREIKVDRARVWAAWTDPKEVRAWLNLIDVEVPTQPGDKLRWQFNRGGRIDLVFTATLRDMEPQESCVYDWDVPGNDESTRVVVTFVELDEGRTKVQLTHSGFNDSLRSRLEFDAYDHHWWHYLERLAAYLEHRPFQFHKTLTPPKTGIIPLGVAPEVGMVVADVAINSAAEYVGIKAGDEIRAIDGIQLKEMEDFHRWLDDAEAGQTATFTLQDRTVELVLRPFTS</sequence>
<organism evidence="3 4">
    <name type="scientific">Streptomyces swartbergensis</name>
    <dbReference type="NCBI Taxonomy" id="487165"/>
    <lineage>
        <taxon>Bacteria</taxon>
        <taxon>Bacillati</taxon>
        <taxon>Actinomycetota</taxon>
        <taxon>Actinomycetes</taxon>
        <taxon>Kitasatosporales</taxon>
        <taxon>Streptomycetaceae</taxon>
        <taxon>Streptomyces</taxon>
    </lineage>
</organism>
<evidence type="ECO:0000256" key="1">
    <source>
        <dbReference type="ARBA" id="ARBA00006817"/>
    </source>
</evidence>
<name>A0A243S7R1_9ACTN</name>
<dbReference type="PROSITE" id="PS50106">
    <property type="entry name" value="PDZ"/>
    <property type="match status" value="1"/>
</dbReference>
<dbReference type="InterPro" id="IPR001478">
    <property type="entry name" value="PDZ"/>
</dbReference>
<dbReference type="CDD" id="cd07814">
    <property type="entry name" value="SRPBCC_CalC_Aha1-like"/>
    <property type="match status" value="1"/>
</dbReference>
<dbReference type="EMBL" id="NGFN01000033">
    <property type="protein sequence ID" value="OUD03674.1"/>
    <property type="molecule type" value="Genomic_DNA"/>
</dbReference>
<evidence type="ECO:0000313" key="3">
    <source>
        <dbReference type="EMBL" id="OUD03674.1"/>
    </source>
</evidence>
<dbReference type="AlphaFoldDB" id="A0A243S7R1"/>
<dbReference type="SUPFAM" id="SSF55961">
    <property type="entry name" value="Bet v1-like"/>
    <property type="match status" value="1"/>
</dbReference>
<dbReference type="Gene3D" id="2.30.42.10">
    <property type="match status" value="1"/>
</dbReference>